<accession>A0A7W7AL25</accession>
<sequence>MAGRADRVGAGEGDRVVYLGIGQRRGKHGDLSSPSKGFCTVRFDDGVPLLCPLKDCHPIPRRPRPDF</sequence>
<name>A0A7W7AL25_9SPHN</name>
<dbReference type="RefSeq" id="WP_184114381.1">
    <property type="nucleotide sequence ID" value="NZ_JACHNY010000004.1"/>
</dbReference>
<comment type="caution">
    <text evidence="1">The sequence shown here is derived from an EMBL/GenBank/DDBJ whole genome shotgun (WGS) entry which is preliminary data.</text>
</comment>
<proteinExistence type="predicted"/>
<keyword evidence="2" id="KW-1185">Reference proteome</keyword>
<dbReference type="EMBL" id="JACHNY010000004">
    <property type="protein sequence ID" value="MBB4617982.1"/>
    <property type="molecule type" value="Genomic_DNA"/>
</dbReference>
<gene>
    <name evidence="1" type="ORF">GGQ96_002118</name>
</gene>
<dbReference type="AlphaFoldDB" id="A0A7W7AL25"/>
<evidence type="ECO:0000313" key="2">
    <source>
        <dbReference type="Proteomes" id="UP000574769"/>
    </source>
</evidence>
<organism evidence="1 2">
    <name type="scientific">Sphingomonas abaci</name>
    <dbReference type="NCBI Taxonomy" id="237611"/>
    <lineage>
        <taxon>Bacteria</taxon>
        <taxon>Pseudomonadati</taxon>
        <taxon>Pseudomonadota</taxon>
        <taxon>Alphaproteobacteria</taxon>
        <taxon>Sphingomonadales</taxon>
        <taxon>Sphingomonadaceae</taxon>
        <taxon>Sphingomonas</taxon>
    </lineage>
</organism>
<dbReference type="Proteomes" id="UP000574769">
    <property type="component" value="Unassembled WGS sequence"/>
</dbReference>
<reference evidence="1 2" key="1">
    <citation type="submission" date="2020-08" db="EMBL/GenBank/DDBJ databases">
        <title>Genomic Encyclopedia of Type Strains, Phase IV (KMG-IV): sequencing the most valuable type-strain genomes for metagenomic binning, comparative biology and taxonomic classification.</title>
        <authorList>
            <person name="Goeker M."/>
        </authorList>
    </citation>
    <scope>NUCLEOTIDE SEQUENCE [LARGE SCALE GENOMIC DNA]</scope>
    <source>
        <strain evidence="1 2">DSM 15867</strain>
    </source>
</reference>
<evidence type="ECO:0000313" key="1">
    <source>
        <dbReference type="EMBL" id="MBB4617982.1"/>
    </source>
</evidence>
<protein>
    <submittedName>
        <fullName evidence="1">Uncharacterized protein</fullName>
    </submittedName>
</protein>